<dbReference type="Proteomes" id="UP000831701">
    <property type="component" value="Chromosome 14"/>
</dbReference>
<dbReference type="EMBL" id="CM041544">
    <property type="protein sequence ID" value="KAI3363533.1"/>
    <property type="molecule type" value="Genomic_DNA"/>
</dbReference>
<protein>
    <submittedName>
        <fullName evidence="1">Uncharacterized protein</fullName>
    </submittedName>
</protein>
<gene>
    <name evidence="1" type="ORF">L3Q82_012139</name>
</gene>
<evidence type="ECO:0000313" key="2">
    <source>
        <dbReference type="Proteomes" id="UP000831701"/>
    </source>
</evidence>
<organism evidence="1 2">
    <name type="scientific">Scortum barcoo</name>
    <name type="common">barcoo grunter</name>
    <dbReference type="NCBI Taxonomy" id="214431"/>
    <lineage>
        <taxon>Eukaryota</taxon>
        <taxon>Metazoa</taxon>
        <taxon>Chordata</taxon>
        <taxon>Craniata</taxon>
        <taxon>Vertebrata</taxon>
        <taxon>Euteleostomi</taxon>
        <taxon>Actinopterygii</taxon>
        <taxon>Neopterygii</taxon>
        <taxon>Teleostei</taxon>
        <taxon>Neoteleostei</taxon>
        <taxon>Acanthomorphata</taxon>
        <taxon>Eupercaria</taxon>
        <taxon>Centrarchiformes</taxon>
        <taxon>Terapontoidei</taxon>
        <taxon>Terapontidae</taxon>
        <taxon>Scortum</taxon>
    </lineage>
</organism>
<keyword evidence="2" id="KW-1185">Reference proteome</keyword>
<reference evidence="1" key="1">
    <citation type="submission" date="2022-04" db="EMBL/GenBank/DDBJ databases">
        <title>Jade perch genome.</title>
        <authorList>
            <person name="Chao B."/>
        </authorList>
    </citation>
    <scope>NUCLEOTIDE SEQUENCE</scope>
    <source>
        <strain evidence="1">CB-2022</strain>
    </source>
</reference>
<comment type="caution">
    <text evidence="1">The sequence shown here is derived from an EMBL/GenBank/DDBJ whole genome shotgun (WGS) entry which is preliminary data.</text>
</comment>
<evidence type="ECO:0000313" key="1">
    <source>
        <dbReference type="EMBL" id="KAI3363533.1"/>
    </source>
</evidence>
<proteinExistence type="predicted"/>
<accession>A0ACB8W9S4</accession>
<sequence>MMVKDLLNTLDNLRAEEFERFKWFLQQSDILEVLPAIKVSELEKAERWETVNLMENTYKLHGALKVTKKVLENIPRMDLVQSLPDISPVPNGQSYFIYLYFQVERVS</sequence>
<name>A0ACB8W9S4_9TELE</name>